<gene>
    <name evidence="1" type="ORF">NM961_04675</name>
</gene>
<dbReference type="Proteomes" id="UP001165498">
    <property type="component" value="Unassembled WGS sequence"/>
</dbReference>
<accession>A0ABT1QNX8</accession>
<organism evidence="1 2">
    <name type="scientific">Tahibacter harae</name>
    <dbReference type="NCBI Taxonomy" id="2963937"/>
    <lineage>
        <taxon>Bacteria</taxon>
        <taxon>Pseudomonadati</taxon>
        <taxon>Pseudomonadota</taxon>
        <taxon>Gammaproteobacteria</taxon>
        <taxon>Lysobacterales</taxon>
        <taxon>Rhodanobacteraceae</taxon>
        <taxon>Tahibacter</taxon>
    </lineage>
</organism>
<comment type="caution">
    <text evidence="1">The sequence shown here is derived from an EMBL/GenBank/DDBJ whole genome shotgun (WGS) entry which is preliminary data.</text>
</comment>
<evidence type="ECO:0000313" key="2">
    <source>
        <dbReference type="Proteomes" id="UP001165498"/>
    </source>
</evidence>
<dbReference type="RefSeq" id="WP_255911915.1">
    <property type="nucleotide sequence ID" value="NZ_JANFQO010000003.1"/>
</dbReference>
<proteinExistence type="predicted"/>
<sequence length="135" mass="15294">MHSFEQIRSHISAKHQLRINDPYLISFDMLLSGGSRHQGIYLSELDHEDGRKFLRISTPIGPLTGMDAKRCLRFNWEQRVGYLAVSDLDGSPYLQLCENRPYENLVVEEIDLLIAEMGPLGDRMEQAISAGGDAF</sequence>
<name>A0ABT1QNX8_9GAMM</name>
<evidence type="ECO:0000313" key="1">
    <source>
        <dbReference type="EMBL" id="MCQ4163998.1"/>
    </source>
</evidence>
<protein>
    <recommendedName>
        <fullName evidence="3">Tir chaperone family protein CesT</fullName>
    </recommendedName>
</protein>
<evidence type="ECO:0008006" key="3">
    <source>
        <dbReference type="Google" id="ProtNLM"/>
    </source>
</evidence>
<dbReference type="EMBL" id="JANFQO010000003">
    <property type="protein sequence ID" value="MCQ4163998.1"/>
    <property type="molecule type" value="Genomic_DNA"/>
</dbReference>
<keyword evidence="2" id="KW-1185">Reference proteome</keyword>
<reference evidence="1" key="1">
    <citation type="submission" date="2022-07" db="EMBL/GenBank/DDBJ databases">
        <title>Tahibacter sp., a new gammaproteobacterium isolated from the silt sample collected at pig farm.</title>
        <authorList>
            <person name="Chen H."/>
        </authorList>
    </citation>
    <scope>NUCLEOTIDE SEQUENCE</scope>
    <source>
        <strain evidence="1">P2K</strain>
    </source>
</reference>